<feature type="region of interest" description="Disordered" evidence="1">
    <location>
        <begin position="10"/>
        <end position="39"/>
    </location>
</feature>
<feature type="domain" description="MIF4G" evidence="2">
    <location>
        <begin position="122"/>
        <end position="208"/>
    </location>
</feature>
<dbReference type="InterPro" id="IPR050781">
    <property type="entry name" value="CWC22_splicing_factor"/>
</dbReference>
<name>A0ABQ9IZV5_9CUCU</name>
<sequence>MITVRLITIKEKEEDTSPKTSKRLKGSHKDSVGEESGEDYNDLLLNDEEAKVSDNEVEHNVKGIVKRNSDGTWEDIYGRLRNKDGAVLNKKEEKYIPPAVRAKMEANILGDTKRLEKLNRLQKQLKGLLNRLAESNMHSIATQIEDLYMNNSRNDMNDSLTNLIMGSLISKVITPERLLIEHVVLVTILHANVGTEVGAHFLQTVIKKIS</sequence>
<keyword evidence="4" id="KW-1185">Reference proteome</keyword>
<protein>
    <recommendedName>
        <fullName evidence="2">MIF4G domain-containing protein</fullName>
    </recommendedName>
</protein>
<organism evidence="3 4">
    <name type="scientific">Molorchus minor</name>
    <dbReference type="NCBI Taxonomy" id="1323400"/>
    <lineage>
        <taxon>Eukaryota</taxon>
        <taxon>Metazoa</taxon>
        <taxon>Ecdysozoa</taxon>
        <taxon>Arthropoda</taxon>
        <taxon>Hexapoda</taxon>
        <taxon>Insecta</taxon>
        <taxon>Pterygota</taxon>
        <taxon>Neoptera</taxon>
        <taxon>Endopterygota</taxon>
        <taxon>Coleoptera</taxon>
        <taxon>Polyphaga</taxon>
        <taxon>Cucujiformia</taxon>
        <taxon>Chrysomeloidea</taxon>
        <taxon>Cerambycidae</taxon>
        <taxon>Lamiinae</taxon>
        <taxon>Monochamini</taxon>
        <taxon>Molorchus</taxon>
    </lineage>
</organism>
<evidence type="ECO:0000256" key="1">
    <source>
        <dbReference type="SAM" id="MobiDB-lite"/>
    </source>
</evidence>
<gene>
    <name evidence="3" type="ORF">NQ317_016330</name>
</gene>
<reference evidence="3" key="1">
    <citation type="journal article" date="2023" name="Insect Mol. Biol.">
        <title>Genome sequencing provides insights into the evolution of gene families encoding plant cell wall-degrading enzymes in longhorned beetles.</title>
        <authorList>
            <person name="Shin N.R."/>
            <person name="Okamura Y."/>
            <person name="Kirsch R."/>
            <person name="Pauchet Y."/>
        </authorList>
    </citation>
    <scope>NUCLEOTIDE SEQUENCE</scope>
    <source>
        <strain evidence="3">MMC_N1</strain>
    </source>
</reference>
<dbReference type="Gene3D" id="1.25.40.180">
    <property type="match status" value="1"/>
</dbReference>
<dbReference type="InterPro" id="IPR003890">
    <property type="entry name" value="MIF4G-like_typ-3"/>
</dbReference>
<dbReference type="InterPro" id="IPR016024">
    <property type="entry name" value="ARM-type_fold"/>
</dbReference>
<evidence type="ECO:0000313" key="3">
    <source>
        <dbReference type="EMBL" id="KAJ8969085.1"/>
    </source>
</evidence>
<proteinExistence type="predicted"/>
<dbReference type="Pfam" id="PF02854">
    <property type="entry name" value="MIF4G"/>
    <property type="match status" value="1"/>
</dbReference>
<accession>A0ABQ9IZV5</accession>
<evidence type="ECO:0000313" key="4">
    <source>
        <dbReference type="Proteomes" id="UP001162164"/>
    </source>
</evidence>
<comment type="caution">
    <text evidence="3">The sequence shown here is derived from an EMBL/GenBank/DDBJ whole genome shotgun (WGS) entry which is preliminary data.</text>
</comment>
<dbReference type="PANTHER" id="PTHR18034">
    <property type="entry name" value="CELL CYCLE CONTROL PROTEIN CWF22-RELATED"/>
    <property type="match status" value="1"/>
</dbReference>
<dbReference type="Proteomes" id="UP001162164">
    <property type="component" value="Unassembled WGS sequence"/>
</dbReference>
<dbReference type="PANTHER" id="PTHR18034:SF4">
    <property type="entry name" value="NUCLEOLAR MIF4G DOMAIN-CONTAINING PROTEIN 1"/>
    <property type="match status" value="1"/>
</dbReference>
<evidence type="ECO:0000259" key="2">
    <source>
        <dbReference type="Pfam" id="PF02854"/>
    </source>
</evidence>
<dbReference type="EMBL" id="JAPWTJ010001872">
    <property type="protein sequence ID" value="KAJ8969085.1"/>
    <property type="molecule type" value="Genomic_DNA"/>
</dbReference>
<dbReference type="SUPFAM" id="SSF48371">
    <property type="entry name" value="ARM repeat"/>
    <property type="match status" value="1"/>
</dbReference>